<dbReference type="EnsemblPlants" id="Kaladp0058s0382.1.v1.1">
    <property type="protein sequence ID" value="Kaladp0058s0382.1.v1.1.CDS.1"/>
    <property type="gene ID" value="Kaladp0058s0382.v1.1"/>
</dbReference>
<name>A0A7N0UAC8_KALFE</name>
<feature type="repeat" description="PPR" evidence="3">
    <location>
        <begin position="340"/>
        <end position="374"/>
    </location>
</feature>
<accession>A0A7N0UAC8</accession>
<dbReference type="Gramene" id="Kaladp0058s0382.1.v1.1">
    <property type="protein sequence ID" value="Kaladp0058s0382.1.v1.1.CDS.1"/>
    <property type="gene ID" value="Kaladp0058s0382.v1.1"/>
</dbReference>
<dbReference type="PANTHER" id="PTHR47939:SF13">
    <property type="entry name" value="OS03G0201400 PROTEIN"/>
    <property type="match status" value="1"/>
</dbReference>
<dbReference type="OMA" id="DPPSYKT"/>
<feature type="repeat" description="PPR" evidence="3">
    <location>
        <begin position="407"/>
        <end position="441"/>
    </location>
</feature>
<dbReference type="PANTHER" id="PTHR47939">
    <property type="entry name" value="MEMBRANE-ASSOCIATED SALT-INDUCIBLE PROTEIN-LIKE"/>
    <property type="match status" value="1"/>
</dbReference>
<feature type="repeat" description="PPR" evidence="3">
    <location>
        <begin position="268"/>
        <end position="302"/>
    </location>
</feature>
<feature type="compositionally biased region" description="Basic and acidic residues" evidence="4">
    <location>
        <begin position="60"/>
        <end position="86"/>
    </location>
</feature>
<evidence type="ECO:0000256" key="2">
    <source>
        <dbReference type="ARBA" id="ARBA00022737"/>
    </source>
</evidence>
<keyword evidence="2" id="KW-0677">Repeat</keyword>
<dbReference type="Pfam" id="PF13041">
    <property type="entry name" value="PPR_2"/>
    <property type="match status" value="5"/>
</dbReference>
<evidence type="ECO:0008006" key="7">
    <source>
        <dbReference type="Google" id="ProtNLM"/>
    </source>
</evidence>
<dbReference type="PROSITE" id="PS51375">
    <property type="entry name" value="PPR"/>
    <property type="match status" value="8"/>
</dbReference>
<feature type="repeat" description="PPR" evidence="3">
    <location>
        <begin position="553"/>
        <end position="587"/>
    </location>
</feature>
<dbReference type="InterPro" id="IPR002885">
    <property type="entry name" value="PPR_rpt"/>
</dbReference>
<evidence type="ECO:0000256" key="1">
    <source>
        <dbReference type="ARBA" id="ARBA00007626"/>
    </source>
</evidence>
<sequence length="759" mass="84466">MAAAAGKTVSGAARRLSSLFPSTLQSFSPSIQPKADSDAKVTGNENEEKQKKRSTTVKPKSAEKASKFIKGTEKRSKRVSSPERKQSNKNPKYTDKALAISQLVNARPWNDDLETTLTSSHASSLSKTTVVQTLRLIRTPTKALNFFHWVRKLNAALHDDNSYFFILELLGRSRNLNAARNFLFSIDAKSGGSVKVKDRFFNSLIRSYGKAGLFHESLKLFQAMKTAGVAPSVVTFNNVLTILLDKGRTNFAHKVFDEMLATYGVTPDVYTFNILIRGFCVNSMVDEAFHFFKKMARLNCEADVVTYNTIVDGLCRAGKVNIARNVVKGMARKGGGLSPNVVTYTTLVRGYCKKGAIDEALALFDEMVARGLKPNRVSYNTLIQGLCEARRLDEIKGVLDGGDFVPDTCTFNTLMNAHCGAGRVDEAVSVYEKMLELGARPDSASYSVLIRGLCQNRDFSRAEELFDELAEKEILLSEDGCVPLAAAYNPMFEHLCANEKTEKAERVFRQLMRRGVQDPTAFKTLITGRCKEGKFDAAFELLVLMLRRDFVPDAETYDSIITGFLETKDPLPARQALEKMLKSSHQPRTATFHSILSLLVECGHAAESASLVRLMLEKGVRQNARASTDAVILLFRQGLHDEACELIRRIHANGFSVETDRVVEFLWRRRKLVAGCEVLLQSLEKDESVSLDLCGRVVSGLCRAKKVSEAFGLYGELVEKGRHRQLSCLEELRRALEADGRMLEAKFVHDRILEDGEEG</sequence>
<keyword evidence="6" id="KW-1185">Reference proteome</keyword>
<feature type="repeat" description="PPR" evidence="3">
    <location>
        <begin position="303"/>
        <end position="337"/>
    </location>
</feature>
<dbReference type="Gene3D" id="1.25.40.10">
    <property type="entry name" value="Tetratricopeptide repeat domain"/>
    <property type="match status" value="6"/>
</dbReference>
<dbReference type="Proteomes" id="UP000594263">
    <property type="component" value="Unplaced"/>
</dbReference>
<feature type="repeat" description="PPR" evidence="3">
    <location>
        <begin position="518"/>
        <end position="552"/>
    </location>
</feature>
<comment type="similarity">
    <text evidence="1">Belongs to the PPR family. P subfamily.</text>
</comment>
<dbReference type="InterPro" id="IPR011990">
    <property type="entry name" value="TPR-like_helical_dom_sf"/>
</dbReference>
<feature type="repeat" description="PPR" evidence="3">
    <location>
        <begin position="442"/>
        <end position="476"/>
    </location>
</feature>
<dbReference type="AlphaFoldDB" id="A0A7N0UAC8"/>
<dbReference type="NCBIfam" id="TIGR00756">
    <property type="entry name" value="PPR"/>
    <property type="match status" value="9"/>
</dbReference>
<proteinExistence type="inferred from homology"/>
<dbReference type="Pfam" id="PF01535">
    <property type="entry name" value="PPR"/>
    <property type="match status" value="2"/>
</dbReference>
<reference evidence="5" key="1">
    <citation type="submission" date="2021-01" db="UniProtKB">
        <authorList>
            <consortium name="EnsemblPlants"/>
        </authorList>
    </citation>
    <scope>IDENTIFICATION</scope>
</reference>
<evidence type="ECO:0000256" key="3">
    <source>
        <dbReference type="PROSITE-ProRule" id="PRU00708"/>
    </source>
</evidence>
<dbReference type="SUPFAM" id="SSF81901">
    <property type="entry name" value="HCP-like"/>
    <property type="match status" value="1"/>
</dbReference>
<feature type="repeat" description="PPR" evidence="3">
    <location>
        <begin position="197"/>
        <end position="231"/>
    </location>
</feature>
<dbReference type="InterPro" id="IPR050667">
    <property type="entry name" value="PPR-containing_protein"/>
</dbReference>
<feature type="region of interest" description="Disordered" evidence="4">
    <location>
        <begin position="24"/>
        <end position="94"/>
    </location>
</feature>
<organism evidence="5 6">
    <name type="scientific">Kalanchoe fedtschenkoi</name>
    <name type="common">Lavender scallops</name>
    <name type="synonym">South American air plant</name>
    <dbReference type="NCBI Taxonomy" id="63787"/>
    <lineage>
        <taxon>Eukaryota</taxon>
        <taxon>Viridiplantae</taxon>
        <taxon>Streptophyta</taxon>
        <taxon>Embryophyta</taxon>
        <taxon>Tracheophyta</taxon>
        <taxon>Spermatophyta</taxon>
        <taxon>Magnoliopsida</taxon>
        <taxon>eudicotyledons</taxon>
        <taxon>Gunneridae</taxon>
        <taxon>Pentapetalae</taxon>
        <taxon>Saxifragales</taxon>
        <taxon>Crassulaceae</taxon>
        <taxon>Kalanchoe</taxon>
    </lineage>
</organism>
<evidence type="ECO:0000313" key="6">
    <source>
        <dbReference type="Proteomes" id="UP000594263"/>
    </source>
</evidence>
<evidence type="ECO:0000256" key="4">
    <source>
        <dbReference type="SAM" id="MobiDB-lite"/>
    </source>
</evidence>
<protein>
    <recommendedName>
        <fullName evidence="7">Pentatricopeptide repeat-containing protein</fullName>
    </recommendedName>
</protein>
<evidence type="ECO:0000313" key="5">
    <source>
        <dbReference type="EnsemblPlants" id="Kaladp0058s0382.1.v1.1.CDS.1"/>
    </source>
</evidence>